<evidence type="ECO:0000256" key="2">
    <source>
        <dbReference type="SAM" id="MobiDB-lite"/>
    </source>
</evidence>
<feature type="region of interest" description="Disordered" evidence="2">
    <location>
        <begin position="1"/>
        <end position="82"/>
    </location>
</feature>
<feature type="non-terminal residue" evidence="3">
    <location>
        <position position="1"/>
    </location>
</feature>
<reference evidence="3" key="1">
    <citation type="journal article" date="2019" name="Sci. Rep.">
        <title>Draft genome of Tanacetum cinerariifolium, the natural source of mosquito coil.</title>
        <authorList>
            <person name="Yamashiro T."/>
            <person name="Shiraishi A."/>
            <person name="Satake H."/>
            <person name="Nakayama K."/>
        </authorList>
    </citation>
    <scope>NUCLEOTIDE SEQUENCE</scope>
</reference>
<evidence type="ECO:0000313" key="3">
    <source>
        <dbReference type="EMBL" id="GFC88244.1"/>
    </source>
</evidence>
<comment type="caution">
    <text evidence="3">The sequence shown here is derived from an EMBL/GenBank/DDBJ whole genome shotgun (WGS) entry which is preliminary data.</text>
</comment>
<sequence>TAESPGYITESEPEMEPEENDGDDEMSKGDSIDYPTSGGDDDANDDGDDLSEDDADDEDEEDSSDSEGEHLALTVPSREVHTSTLVTQMEALRREVSNLRRQHIEHAQRDVAPEDGDRCS</sequence>
<protein>
    <submittedName>
        <fullName evidence="3">Uncharacterized protein</fullName>
    </submittedName>
</protein>
<keyword evidence="1" id="KW-0175">Coiled coil</keyword>
<name>A0A699RY34_TANCI</name>
<feature type="compositionally biased region" description="Acidic residues" evidence="2">
    <location>
        <begin position="39"/>
        <end position="66"/>
    </location>
</feature>
<dbReference type="EMBL" id="BKCJ011114542">
    <property type="protein sequence ID" value="GFC88244.1"/>
    <property type="molecule type" value="Genomic_DNA"/>
</dbReference>
<feature type="compositionally biased region" description="Acidic residues" evidence="2">
    <location>
        <begin position="11"/>
        <end position="24"/>
    </location>
</feature>
<proteinExistence type="predicted"/>
<dbReference type="AlphaFoldDB" id="A0A699RY34"/>
<evidence type="ECO:0000256" key="1">
    <source>
        <dbReference type="SAM" id="Coils"/>
    </source>
</evidence>
<feature type="coiled-coil region" evidence="1">
    <location>
        <begin position="82"/>
        <end position="109"/>
    </location>
</feature>
<accession>A0A699RY34</accession>
<gene>
    <name evidence="3" type="ORF">Tci_860214</name>
</gene>
<organism evidence="3">
    <name type="scientific">Tanacetum cinerariifolium</name>
    <name type="common">Dalmatian daisy</name>
    <name type="synonym">Chrysanthemum cinerariifolium</name>
    <dbReference type="NCBI Taxonomy" id="118510"/>
    <lineage>
        <taxon>Eukaryota</taxon>
        <taxon>Viridiplantae</taxon>
        <taxon>Streptophyta</taxon>
        <taxon>Embryophyta</taxon>
        <taxon>Tracheophyta</taxon>
        <taxon>Spermatophyta</taxon>
        <taxon>Magnoliopsida</taxon>
        <taxon>eudicotyledons</taxon>
        <taxon>Gunneridae</taxon>
        <taxon>Pentapetalae</taxon>
        <taxon>asterids</taxon>
        <taxon>campanulids</taxon>
        <taxon>Asterales</taxon>
        <taxon>Asteraceae</taxon>
        <taxon>Asteroideae</taxon>
        <taxon>Anthemideae</taxon>
        <taxon>Anthemidinae</taxon>
        <taxon>Tanacetum</taxon>
    </lineage>
</organism>